<dbReference type="Gene3D" id="3.40.50.2300">
    <property type="match status" value="1"/>
</dbReference>
<gene>
    <name evidence="4" type="ORF">SAMN05444682_10195</name>
</gene>
<dbReference type="InterPro" id="IPR001789">
    <property type="entry name" value="Sig_transdc_resp-reg_receiver"/>
</dbReference>
<evidence type="ECO:0000256" key="2">
    <source>
        <dbReference type="SAM" id="Phobius"/>
    </source>
</evidence>
<dbReference type="SMART" id="SM00448">
    <property type="entry name" value="REC"/>
    <property type="match status" value="1"/>
</dbReference>
<name>A0A1I3CMN6_9SPHI</name>
<keyword evidence="5" id="KW-1185">Reference proteome</keyword>
<feature type="transmembrane region" description="Helical" evidence="2">
    <location>
        <begin position="23"/>
        <end position="41"/>
    </location>
</feature>
<organism evidence="4 5">
    <name type="scientific">Parapedobacter indicus</name>
    <dbReference type="NCBI Taxonomy" id="1477437"/>
    <lineage>
        <taxon>Bacteria</taxon>
        <taxon>Pseudomonadati</taxon>
        <taxon>Bacteroidota</taxon>
        <taxon>Sphingobacteriia</taxon>
        <taxon>Sphingobacteriales</taxon>
        <taxon>Sphingobacteriaceae</taxon>
        <taxon>Parapedobacter</taxon>
    </lineage>
</organism>
<sequence length="293" mass="32953">MDNTAREANGIGIFGGVLREIRYVLQEIGLIVLGIIVNFTIRYIHKPTAMTYTAIAIDDERFALDDLELVIQHIPDLVLIKTYLTAIEALAYLHLHGPVDVIFCDLDLKGTGNPDDLEGIRMATELKAWCTLFYFFTGHPEYRIAAIDTMVAGHLLKPVQPEKITEGLTWMTRLRKEKKEIPSHLLIRDVKSGALVFVEMDAICCLCTHSTEKNHLEVIRKDGTVNVVYGSLKAMYKRIKYSGRFIQLSQSALVAKDAIVSEHEGLVKVQSGHHFPISGPYKEAFKLYLNQLG</sequence>
<reference evidence="4 5" key="1">
    <citation type="submission" date="2016-10" db="EMBL/GenBank/DDBJ databases">
        <authorList>
            <person name="de Groot N.N."/>
        </authorList>
    </citation>
    <scope>NUCLEOTIDE SEQUENCE [LARGE SCALE GENOMIC DNA]</scope>
    <source>
        <strain evidence="4 5">RK1</strain>
    </source>
</reference>
<keyword evidence="2" id="KW-1133">Transmembrane helix</keyword>
<dbReference type="AlphaFoldDB" id="A0A1I3CMN6"/>
<dbReference type="SMART" id="SM00850">
    <property type="entry name" value="LytTR"/>
    <property type="match status" value="1"/>
</dbReference>
<dbReference type="Proteomes" id="UP000198670">
    <property type="component" value="Unassembled WGS sequence"/>
</dbReference>
<dbReference type="GO" id="GO:0000160">
    <property type="term" value="P:phosphorelay signal transduction system"/>
    <property type="evidence" value="ECO:0007669"/>
    <property type="project" value="InterPro"/>
</dbReference>
<dbReference type="GO" id="GO:0003677">
    <property type="term" value="F:DNA binding"/>
    <property type="evidence" value="ECO:0007669"/>
    <property type="project" value="InterPro"/>
</dbReference>
<feature type="domain" description="Response regulatory" evidence="3">
    <location>
        <begin position="53"/>
        <end position="172"/>
    </location>
</feature>
<dbReference type="Gene3D" id="2.40.50.1020">
    <property type="entry name" value="LytTr DNA-binding domain"/>
    <property type="match status" value="1"/>
</dbReference>
<dbReference type="InterPro" id="IPR011006">
    <property type="entry name" value="CheY-like_superfamily"/>
</dbReference>
<proteinExistence type="predicted"/>
<accession>A0A1I3CMN6</accession>
<dbReference type="InterPro" id="IPR007492">
    <property type="entry name" value="LytTR_DNA-bd_dom"/>
</dbReference>
<evidence type="ECO:0000313" key="4">
    <source>
        <dbReference type="EMBL" id="SFH75481.1"/>
    </source>
</evidence>
<protein>
    <submittedName>
        <fullName evidence="4">Two component transcriptional regulator, LytTR family</fullName>
    </submittedName>
</protein>
<dbReference type="PROSITE" id="PS50110">
    <property type="entry name" value="RESPONSE_REGULATORY"/>
    <property type="match status" value="1"/>
</dbReference>
<dbReference type="STRING" id="1477437.SAMN05444682_10195"/>
<keyword evidence="2" id="KW-0472">Membrane</keyword>
<dbReference type="SUPFAM" id="SSF52172">
    <property type="entry name" value="CheY-like"/>
    <property type="match status" value="1"/>
</dbReference>
<feature type="modified residue" description="4-aspartylphosphate" evidence="1">
    <location>
        <position position="105"/>
    </location>
</feature>
<evidence type="ECO:0000313" key="5">
    <source>
        <dbReference type="Proteomes" id="UP000198670"/>
    </source>
</evidence>
<evidence type="ECO:0000256" key="1">
    <source>
        <dbReference type="PROSITE-ProRule" id="PRU00169"/>
    </source>
</evidence>
<keyword evidence="1" id="KW-0597">Phosphoprotein</keyword>
<evidence type="ECO:0000259" key="3">
    <source>
        <dbReference type="PROSITE" id="PS50110"/>
    </source>
</evidence>
<dbReference type="EMBL" id="FOQO01000001">
    <property type="protein sequence ID" value="SFH75481.1"/>
    <property type="molecule type" value="Genomic_DNA"/>
</dbReference>
<dbReference type="RefSeq" id="WP_177194992.1">
    <property type="nucleotide sequence ID" value="NZ_FOQO01000001.1"/>
</dbReference>
<keyword evidence="2" id="KW-0812">Transmembrane</keyword>